<keyword evidence="3 7" id="KW-0812">Transmembrane</keyword>
<dbReference type="GO" id="GO:0008324">
    <property type="term" value="F:monoatomic cation transmembrane transporter activity"/>
    <property type="evidence" value="ECO:0007669"/>
    <property type="project" value="InterPro"/>
</dbReference>
<evidence type="ECO:0000256" key="5">
    <source>
        <dbReference type="ARBA" id="ARBA00022989"/>
    </source>
</evidence>
<keyword evidence="4" id="KW-0677">Repeat</keyword>
<feature type="transmembrane region" description="Helical" evidence="7">
    <location>
        <begin position="6"/>
        <end position="21"/>
    </location>
</feature>
<dbReference type="Pfam" id="PF02080">
    <property type="entry name" value="TrkA_C"/>
    <property type="match status" value="1"/>
</dbReference>
<feature type="transmembrane region" description="Helical" evidence="7">
    <location>
        <begin position="58"/>
        <end position="79"/>
    </location>
</feature>
<proteinExistence type="predicted"/>
<dbReference type="GO" id="GO:0006813">
    <property type="term" value="P:potassium ion transport"/>
    <property type="evidence" value="ECO:0007669"/>
    <property type="project" value="InterPro"/>
</dbReference>
<dbReference type="EMBL" id="FNHP01000002">
    <property type="protein sequence ID" value="SDM11097.1"/>
    <property type="molecule type" value="Genomic_DNA"/>
</dbReference>
<keyword evidence="10" id="KW-1185">Reference proteome</keyword>
<evidence type="ECO:0000256" key="7">
    <source>
        <dbReference type="SAM" id="Phobius"/>
    </source>
</evidence>
<evidence type="ECO:0000256" key="2">
    <source>
        <dbReference type="ARBA" id="ARBA00022448"/>
    </source>
</evidence>
<feature type="transmembrane region" description="Helical" evidence="7">
    <location>
        <begin position="409"/>
        <end position="438"/>
    </location>
</feature>
<feature type="domain" description="RCK C-terminal" evidence="8">
    <location>
        <begin position="307"/>
        <end position="391"/>
    </location>
</feature>
<feature type="transmembrane region" description="Helical" evidence="7">
    <location>
        <begin position="538"/>
        <end position="557"/>
    </location>
</feature>
<dbReference type="InterPro" id="IPR051679">
    <property type="entry name" value="DASS-Related_Transporters"/>
</dbReference>
<dbReference type="InterPro" id="IPR036721">
    <property type="entry name" value="RCK_C_sf"/>
</dbReference>
<reference evidence="10" key="1">
    <citation type="submission" date="2016-10" db="EMBL/GenBank/DDBJ databases">
        <authorList>
            <person name="Varghese N."/>
            <person name="Submissions S."/>
        </authorList>
    </citation>
    <scope>NUCLEOTIDE SEQUENCE [LARGE SCALE GENOMIC DNA]</scope>
    <source>
        <strain evidence="10">EPL6</strain>
    </source>
</reference>
<dbReference type="PROSITE" id="PS01271">
    <property type="entry name" value="NA_SULFATE"/>
    <property type="match status" value="1"/>
</dbReference>
<name>A0A1G9QKR5_9BURK</name>
<evidence type="ECO:0000259" key="8">
    <source>
        <dbReference type="PROSITE" id="PS51202"/>
    </source>
</evidence>
<protein>
    <submittedName>
        <fullName evidence="9">TrkA-C domain-containing protein</fullName>
    </submittedName>
</protein>
<gene>
    <name evidence="9" type="ORF">SAMN05428957_102363</name>
</gene>
<dbReference type="InterPro" id="IPR031312">
    <property type="entry name" value="Na/sul_symport_CS"/>
</dbReference>
<keyword evidence="2" id="KW-0813">Transport</keyword>
<keyword evidence="6 7" id="KW-0472">Membrane</keyword>
<dbReference type="GO" id="GO:0005886">
    <property type="term" value="C:plasma membrane"/>
    <property type="evidence" value="ECO:0007669"/>
    <property type="project" value="TreeGrafter"/>
</dbReference>
<feature type="transmembrane region" description="Helical" evidence="7">
    <location>
        <begin position="577"/>
        <end position="597"/>
    </location>
</feature>
<dbReference type="PROSITE" id="PS51202">
    <property type="entry name" value="RCK_C"/>
    <property type="match status" value="2"/>
</dbReference>
<dbReference type="STRING" id="1527607.SAMN05428957_102363"/>
<evidence type="ECO:0000256" key="4">
    <source>
        <dbReference type="ARBA" id="ARBA00022737"/>
    </source>
</evidence>
<dbReference type="PANTHER" id="PTHR43652:SF2">
    <property type="entry name" value="BASIC AMINO ACID ANTIPORTER YFCC-RELATED"/>
    <property type="match status" value="1"/>
</dbReference>
<sequence>MTFPILSVLAIAAVALYLFFTERLRMDVVALLVLVSLALLGLVTPAEALSGFSNEATIAVASMFILAAGLENTGALSGLGRLLTKSRSPTVFLLVLFALLTLTSPFVNNTAVVAVFIPIVISASLQIGLPPTKALIPLSYVSQMTGVCTLIGTSTNLIVNSVAKDLGHRGFSMFEFAGLGALCLAAGCVYLLTLGRWLLPERGNTDLSALQESGHYVTELRVTAESACLGLSVEEAQFAQQHQVYVLELWRGEEKMWSPKSQQLQEGDILLVRGRWSRLQKLQEALALQYHRAARRQEKNALAGAEADEQPGDAQPLVLAEIMTAPNSVLVGHRIPAVERTLPRQSSILAIQRRGQVVRESLDTVRLAVGDILLVLMPEGELARVRSNRNAIVLSERSAPLPKGWRAPFALATMVAVVLAAALGVTSIAIAAVAGALVMVLARCVELENMYDAIDGRILLLMAGLLPLGNAVSSSGAAQFIVDHTLGLAAAWGPHVMLAALYLMALVLGELMSNSAAAVLLTPIAFSTAKLVDADPTPFIVAVAFSASTSFLTPVGYQTNTMVYSAGGYRFADFIKVGGPLNLVFWVVGVAFIPVFWPFHP</sequence>
<evidence type="ECO:0000313" key="10">
    <source>
        <dbReference type="Proteomes" id="UP000198552"/>
    </source>
</evidence>
<evidence type="ECO:0000313" key="9">
    <source>
        <dbReference type="EMBL" id="SDM11097.1"/>
    </source>
</evidence>
<dbReference type="OrthoDB" id="9809303at2"/>
<feature type="transmembrane region" description="Helical" evidence="7">
    <location>
        <begin position="171"/>
        <end position="192"/>
    </location>
</feature>
<keyword evidence="5 7" id="KW-1133">Transmembrane helix</keyword>
<evidence type="ECO:0000256" key="1">
    <source>
        <dbReference type="ARBA" id="ARBA00004141"/>
    </source>
</evidence>
<evidence type="ECO:0000256" key="3">
    <source>
        <dbReference type="ARBA" id="ARBA00022692"/>
    </source>
</evidence>
<evidence type="ECO:0000256" key="6">
    <source>
        <dbReference type="ARBA" id="ARBA00023136"/>
    </source>
</evidence>
<feature type="transmembrane region" description="Helical" evidence="7">
    <location>
        <begin position="458"/>
        <end position="482"/>
    </location>
</feature>
<dbReference type="Pfam" id="PF03600">
    <property type="entry name" value="CitMHS"/>
    <property type="match status" value="1"/>
</dbReference>
<feature type="transmembrane region" description="Helical" evidence="7">
    <location>
        <begin position="28"/>
        <end position="46"/>
    </location>
</feature>
<feature type="domain" description="RCK C-terminal" evidence="8">
    <location>
        <begin position="205"/>
        <end position="288"/>
    </location>
</feature>
<dbReference type="RefSeq" id="WP_091567143.1">
    <property type="nucleotide sequence ID" value="NZ_FNHP01000002.1"/>
</dbReference>
<accession>A0A1G9QKR5</accession>
<feature type="transmembrane region" description="Helical" evidence="7">
    <location>
        <begin position="140"/>
        <end position="159"/>
    </location>
</feature>
<dbReference type="Proteomes" id="UP000198552">
    <property type="component" value="Unassembled WGS sequence"/>
</dbReference>
<dbReference type="InterPro" id="IPR006037">
    <property type="entry name" value="RCK_C"/>
</dbReference>
<dbReference type="AlphaFoldDB" id="A0A1G9QKR5"/>
<dbReference type="InterPro" id="IPR004680">
    <property type="entry name" value="Cit_transptr-like_dom"/>
</dbReference>
<feature type="transmembrane region" description="Helical" evidence="7">
    <location>
        <begin position="91"/>
        <end position="120"/>
    </location>
</feature>
<dbReference type="Gene3D" id="3.30.70.1450">
    <property type="entry name" value="Regulator of K+ conductance, C-terminal domain"/>
    <property type="match status" value="2"/>
</dbReference>
<feature type="transmembrane region" description="Helical" evidence="7">
    <location>
        <begin position="488"/>
        <end position="508"/>
    </location>
</feature>
<dbReference type="PANTHER" id="PTHR43652">
    <property type="entry name" value="BASIC AMINO ACID ANTIPORTER YFCC-RELATED"/>
    <property type="match status" value="1"/>
</dbReference>
<comment type="subcellular location">
    <subcellularLocation>
        <location evidence="1">Membrane</location>
        <topology evidence="1">Multi-pass membrane protein</topology>
    </subcellularLocation>
</comment>
<organism evidence="9 10">
    <name type="scientific">Oryzisolibacter propanilivorax</name>
    <dbReference type="NCBI Taxonomy" id="1527607"/>
    <lineage>
        <taxon>Bacteria</taxon>
        <taxon>Pseudomonadati</taxon>
        <taxon>Pseudomonadota</taxon>
        <taxon>Betaproteobacteria</taxon>
        <taxon>Burkholderiales</taxon>
        <taxon>Comamonadaceae</taxon>
        <taxon>Oryzisolibacter</taxon>
    </lineage>
</organism>
<dbReference type="SUPFAM" id="SSF116726">
    <property type="entry name" value="TrkA C-terminal domain-like"/>
    <property type="match status" value="2"/>
</dbReference>